<dbReference type="eggNOG" id="COG1463">
    <property type="taxonomic scope" value="Bacteria"/>
</dbReference>
<protein>
    <submittedName>
        <fullName evidence="2">Organic solvent ABC transporter substrate-binding protein</fullName>
    </submittedName>
</protein>
<dbReference type="PANTHER" id="PTHR33371:SF4">
    <property type="entry name" value="INTERMEMBRANE PHOSPHOLIPID TRANSPORT SYSTEM BINDING PROTEIN MLAD"/>
    <property type="match status" value="1"/>
</dbReference>
<name>A0A081KFW3_9GAMM</name>
<evidence type="ECO:0000313" key="2">
    <source>
        <dbReference type="EMBL" id="KEI73039.1"/>
    </source>
</evidence>
<keyword evidence="3" id="KW-1185">Reference proteome</keyword>
<organism evidence="2 3">
    <name type="scientific">Endozoicomonas elysicola</name>
    <dbReference type="NCBI Taxonomy" id="305900"/>
    <lineage>
        <taxon>Bacteria</taxon>
        <taxon>Pseudomonadati</taxon>
        <taxon>Pseudomonadota</taxon>
        <taxon>Gammaproteobacteria</taxon>
        <taxon>Oceanospirillales</taxon>
        <taxon>Endozoicomonadaceae</taxon>
        <taxon>Endozoicomonas</taxon>
    </lineage>
</organism>
<accession>A0A081KFW3</accession>
<proteinExistence type="predicted"/>
<sequence>MRMRTVEISVGAFMLAGMLALVAMAVKVSGLSLKSGGETYELHAYFDNTGALKPRSKISMSGVTIGKVKEIELDKNTYMAKVVMDINRHIDNIPVDSTAAIVTAGLLGEQYISISIGGDEAYLRSGDRFEDTQSALILEELIGKFLLGTVNKGE</sequence>
<dbReference type="EMBL" id="JOJP01000001">
    <property type="protein sequence ID" value="KEI73039.1"/>
    <property type="molecule type" value="Genomic_DNA"/>
</dbReference>
<dbReference type="InterPro" id="IPR030970">
    <property type="entry name" value="ABC_MlaD"/>
</dbReference>
<dbReference type="GO" id="GO:0005548">
    <property type="term" value="F:phospholipid transporter activity"/>
    <property type="evidence" value="ECO:0007669"/>
    <property type="project" value="TreeGrafter"/>
</dbReference>
<feature type="domain" description="Mce/MlaD" evidence="1">
    <location>
        <begin position="39"/>
        <end position="115"/>
    </location>
</feature>
<evidence type="ECO:0000313" key="3">
    <source>
        <dbReference type="Proteomes" id="UP000027997"/>
    </source>
</evidence>
<dbReference type="Proteomes" id="UP000027997">
    <property type="component" value="Unassembled WGS sequence"/>
</dbReference>
<dbReference type="Pfam" id="PF02470">
    <property type="entry name" value="MlaD"/>
    <property type="match status" value="1"/>
</dbReference>
<comment type="caution">
    <text evidence="2">The sequence shown here is derived from an EMBL/GenBank/DDBJ whole genome shotgun (WGS) entry which is preliminary data.</text>
</comment>
<dbReference type="NCBIfam" id="TIGR04430">
    <property type="entry name" value="OM_asym_MlaD"/>
    <property type="match status" value="1"/>
</dbReference>
<dbReference type="RefSeq" id="WP_020583187.1">
    <property type="nucleotide sequence ID" value="NZ_JOJP01000001.1"/>
</dbReference>
<dbReference type="InterPro" id="IPR052336">
    <property type="entry name" value="MlaD_Phospholipid_Transporter"/>
</dbReference>
<reference evidence="2 3" key="1">
    <citation type="submission" date="2014-06" db="EMBL/GenBank/DDBJ databases">
        <title>Whole Genome Sequences of Three Symbiotic Endozoicomonas Bacteria.</title>
        <authorList>
            <person name="Neave M.J."/>
            <person name="Apprill A."/>
            <person name="Voolstra C.R."/>
        </authorList>
    </citation>
    <scope>NUCLEOTIDE SEQUENCE [LARGE SCALE GENOMIC DNA]</scope>
    <source>
        <strain evidence="2 3">DSM 22380</strain>
    </source>
</reference>
<dbReference type="STRING" id="305900.GV64_22045"/>
<gene>
    <name evidence="2" type="ORF">GV64_22045</name>
</gene>
<dbReference type="InterPro" id="IPR003399">
    <property type="entry name" value="Mce/MlaD"/>
</dbReference>
<dbReference type="PANTHER" id="PTHR33371">
    <property type="entry name" value="INTERMEMBRANE PHOSPHOLIPID TRANSPORT SYSTEM BINDING PROTEIN MLAD-RELATED"/>
    <property type="match status" value="1"/>
</dbReference>
<dbReference type="GO" id="GO:0005543">
    <property type="term" value="F:phospholipid binding"/>
    <property type="evidence" value="ECO:0007669"/>
    <property type="project" value="TreeGrafter"/>
</dbReference>
<dbReference type="AlphaFoldDB" id="A0A081KFW3"/>
<evidence type="ECO:0000259" key="1">
    <source>
        <dbReference type="Pfam" id="PF02470"/>
    </source>
</evidence>